<evidence type="ECO:0000256" key="3">
    <source>
        <dbReference type="ARBA" id="ARBA00022448"/>
    </source>
</evidence>
<dbReference type="GeneID" id="5543094"/>
<reference evidence="10 11" key="1">
    <citation type="journal article" date="2007" name="Proc. Natl. Acad. Sci. U.S.A.">
        <title>Independent sorting-out of thousands of duplicated gene pairs in two yeast species descended from a whole-genome duplication.</title>
        <authorList>
            <person name="Scannell D.R."/>
            <person name="Frank A.C."/>
            <person name="Conant G.C."/>
            <person name="Byrne K.P."/>
            <person name="Woolfit M."/>
            <person name="Wolfe K.H."/>
        </authorList>
    </citation>
    <scope>NUCLEOTIDE SEQUENCE [LARGE SCALE GENOMIC DNA]</scope>
    <source>
        <strain evidence="11">ATCC 22028 / DSM 70294 / BCRC 21397 / CBS 2163 / NBRC 10782 / NRRL Y-8283 / UCD 57-17</strain>
    </source>
</reference>
<feature type="transmembrane region" description="Helical" evidence="8">
    <location>
        <begin position="360"/>
        <end position="379"/>
    </location>
</feature>
<feature type="transmembrane region" description="Helical" evidence="8">
    <location>
        <begin position="504"/>
        <end position="525"/>
    </location>
</feature>
<feature type="transmembrane region" description="Helical" evidence="8">
    <location>
        <begin position="67"/>
        <end position="88"/>
    </location>
</feature>
<dbReference type="GO" id="GO:0015812">
    <property type="term" value="P:gamma-aminobutyric acid transport"/>
    <property type="evidence" value="ECO:0007669"/>
    <property type="project" value="EnsemblFungi"/>
</dbReference>
<feature type="transmembrane region" description="Helical" evidence="8">
    <location>
        <begin position="434"/>
        <end position="457"/>
    </location>
</feature>
<dbReference type="RefSeq" id="XP_001642910.1">
    <property type="nucleotide sequence ID" value="XM_001642860.1"/>
</dbReference>
<feature type="domain" description="Amino acid permease/ SLC12A" evidence="9">
    <location>
        <begin position="66"/>
        <end position="534"/>
    </location>
</feature>
<comment type="subcellular location">
    <subcellularLocation>
        <location evidence="1">Membrane</location>
        <topology evidence="1">Multi-pass membrane protein</topology>
    </subcellularLocation>
</comment>
<dbReference type="HOGENOM" id="CLU_007946_12_1_1"/>
<evidence type="ECO:0000259" key="9">
    <source>
        <dbReference type="Pfam" id="PF00324"/>
    </source>
</evidence>
<dbReference type="OMA" id="SMFLLIW"/>
<dbReference type="GO" id="GO:0015824">
    <property type="term" value="P:proline transport"/>
    <property type="evidence" value="ECO:0007669"/>
    <property type="project" value="EnsemblFungi"/>
</dbReference>
<dbReference type="FunFam" id="1.20.1740.10:FF:000006">
    <property type="entry name" value="General amino acid permease"/>
    <property type="match status" value="1"/>
</dbReference>
<feature type="transmembrane region" description="Helical" evidence="8">
    <location>
        <begin position="94"/>
        <end position="111"/>
    </location>
</feature>
<dbReference type="PANTHER" id="PTHR43341">
    <property type="entry name" value="AMINO ACID PERMEASE"/>
    <property type="match status" value="1"/>
</dbReference>
<evidence type="ECO:0000256" key="8">
    <source>
        <dbReference type="SAM" id="Phobius"/>
    </source>
</evidence>
<evidence type="ECO:0000256" key="6">
    <source>
        <dbReference type="ARBA" id="ARBA00022989"/>
    </source>
</evidence>
<evidence type="ECO:0000256" key="7">
    <source>
        <dbReference type="ARBA" id="ARBA00023136"/>
    </source>
</evidence>
<keyword evidence="3" id="KW-0813">Transport</keyword>
<feature type="transmembrane region" description="Helical" evidence="8">
    <location>
        <begin position="180"/>
        <end position="202"/>
    </location>
</feature>
<dbReference type="GO" id="GO:0015193">
    <property type="term" value="F:L-proline transmembrane transporter activity"/>
    <property type="evidence" value="ECO:0007669"/>
    <property type="project" value="EnsemblFungi"/>
</dbReference>
<feature type="transmembrane region" description="Helical" evidence="8">
    <location>
        <begin position="478"/>
        <end position="498"/>
    </location>
</feature>
<keyword evidence="4 8" id="KW-0812">Transmembrane</keyword>
<keyword evidence="6 8" id="KW-1133">Transmembrane helix</keyword>
<evidence type="ECO:0000256" key="2">
    <source>
        <dbReference type="ARBA" id="ARBA00006983"/>
    </source>
</evidence>
<evidence type="ECO:0000256" key="5">
    <source>
        <dbReference type="ARBA" id="ARBA00022970"/>
    </source>
</evidence>
<proteinExistence type="inferred from homology"/>
<protein>
    <recommendedName>
        <fullName evidence="9">Amino acid permease/ SLC12A domain-containing protein</fullName>
    </recommendedName>
</protein>
<dbReference type="eggNOG" id="KOG1286">
    <property type="taxonomic scope" value="Eukaryota"/>
</dbReference>
<keyword evidence="7 8" id="KW-0472">Membrane</keyword>
<dbReference type="AlphaFoldDB" id="A7TRQ8"/>
<name>A7TRQ8_VANPO</name>
<feature type="transmembrane region" description="Helical" evidence="8">
    <location>
        <begin position="303"/>
        <end position="324"/>
    </location>
</feature>
<feature type="transmembrane region" description="Helical" evidence="8">
    <location>
        <begin position="264"/>
        <end position="282"/>
    </location>
</feature>
<dbReference type="PANTHER" id="PTHR43341:SF36">
    <property type="entry name" value="PROLINE-SPECIFIC PERMEASE"/>
    <property type="match status" value="1"/>
</dbReference>
<dbReference type="Gene3D" id="1.20.1740.10">
    <property type="entry name" value="Amino acid/polyamine transporter I"/>
    <property type="match status" value="1"/>
</dbReference>
<feature type="transmembrane region" description="Helical" evidence="8">
    <location>
        <begin position="214"/>
        <end position="232"/>
    </location>
</feature>
<dbReference type="Pfam" id="PF00324">
    <property type="entry name" value="AA_permease"/>
    <property type="match status" value="1"/>
</dbReference>
<dbReference type="PIRSF" id="PIRSF006060">
    <property type="entry name" value="AA_transporter"/>
    <property type="match status" value="1"/>
</dbReference>
<feature type="transmembrane region" description="Helical" evidence="8">
    <location>
        <begin position="400"/>
        <end position="422"/>
    </location>
</feature>
<accession>A7TRQ8</accession>
<sequence>MMSTISYPSYSKEEEEKKTVFDNRQILINELDLESLTREKITRSDSSSEVEAEGNGKLKQGLSSRHVQFIALGGTIGTGLFVGTSVTLKTVGPGGLVISYIIISTVIYPIMNALGEMVCYLPGNGEDSAGSVAHLVGRYVDKSLAFATGWNYYYCFVILVAAECTAASGVVTYWTTSVPTAVWITIFLGIVTLLNFSAVKYFGETEFWFASIKILCILGLILVSFILFWGGGPSHVRLGFHYWKDPGTFAHHITGGSWGSFLDIYTGIIKGAFAFILGPELVALTSSECNDQRRNIAKASKRFIWRLMFFYILGTLSISVIVAYNDPVLLNALEEGKEGAASSPFVIGIQNAGIKVLPHIINACILSSAWSAGNSFMFASSRSLMTMAHNGSAPKIFCKVNRFGVPYYSVGLSAMLSCLAFLNVSSSTAQVFDWFSNISTISGFLGWICAIIAYLRFRKAIFYNNMYDRLPFKTFGQPYLIWYSLLVISVITLTNGYQTFIPRFWSGSDFVAAYITLPLFLILWVGHKFWARYKHAVPLLKLYYPVDEIDVITGLAEAEEVAEKLDMNRIPPSTYWGKFINWLL</sequence>
<evidence type="ECO:0000313" key="10">
    <source>
        <dbReference type="EMBL" id="EDO15052.1"/>
    </source>
</evidence>
<evidence type="ECO:0000256" key="4">
    <source>
        <dbReference type="ARBA" id="ARBA00022692"/>
    </source>
</evidence>
<dbReference type="PhylomeDB" id="A7TRQ8"/>
<dbReference type="Proteomes" id="UP000000267">
    <property type="component" value="Unassembled WGS sequence"/>
</dbReference>
<dbReference type="OrthoDB" id="3900342at2759"/>
<dbReference type="GO" id="GO:0005886">
    <property type="term" value="C:plasma membrane"/>
    <property type="evidence" value="ECO:0007669"/>
    <property type="project" value="EnsemblFungi"/>
</dbReference>
<dbReference type="KEGG" id="vpo:Kpol_367p7"/>
<dbReference type="EMBL" id="DS480485">
    <property type="protein sequence ID" value="EDO15052.1"/>
    <property type="molecule type" value="Genomic_DNA"/>
</dbReference>
<evidence type="ECO:0000313" key="11">
    <source>
        <dbReference type="Proteomes" id="UP000000267"/>
    </source>
</evidence>
<organism evidence="11">
    <name type="scientific">Vanderwaltozyma polyspora (strain ATCC 22028 / DSM 70294 / BCRC 21397 / CBS 2163 / NBRC 10782 / NRRL Y-8283 / UCD 57-17)</name>
    <name type="common">Kluyveromyces polysporus</name>
    <dbReference type="NCBI Taxonomy" id="436907"/>
    <lineage>
        <taxon>Eukaryota</taxon>
        <taxon>Fungi</taxon>
        <taxon>Dikarya</taxon>
        <taxon>Ascomycota</taxon>
        <taxon>Saccharomycotina</taxon>
        <taxon>Saccharomycetes</taxon>
        <taxon>Saccharomycetales</taxon>
        <taxon>Saccharomycetaceae</taxon>
        <taxon>Vanderwaltozyma</taxon>
    </lineage>
</organism>
<dbReference type="FunCoup" id="A7TRQ8">
    <property type="interactions" value="166"/>
</dbReference>
<feature type="transmembrane region" description="Helical" evidence="8">
    <location>
        <begin position="152"/>
        <end position="174"/>
    </location>
</feature>
<keyword evidence="5" id="KW-0029">Amino-acid transport</keyword>
<dbReference type="InParanoid" id="A7TRQ8"/>
<dbReference type="InterPro" id="IPR004841">
    <property type="entry name" value="AA-permease/SLC12A_dom"/>
</dbReference>
<keyword evidence="11" id="KW-1185">Reference proteome</keyword>
<comment type="similarity">
    <text evidence="2">Belongs to the amino acid-polyamine-organocation (APC) superfamily. YAT (TC 2.A.3.10) family.</text>
</comment>
<dbReference type="InterPro" id="IPR050524">
    <property type="entry name" value="APC_YAT"/>
</dbReference>
<gene>
    <name evidence="10" type="ORF">Kpol_367p7</name>
</gene>
<evidence type="ECO:0000256" key="1">
    <source>
        <dbReference type="ARBA" id="ARBA00004141"/>
    </source>
</evidence>